<keyword evidence="2" id="KW-1185">Reference proteome</keyword>
<dbReference type="STRING" id="388413.ALPR1_13844"/>
<dbReference type="AlphaFoldDB" id="A3I2V9"/>
<dbReference type="RefSeq" id="WP_008201366.1">
    <property type="nucleotide sequence ID" value="NZ_CM001023.1"/>
</dbReference>
<evidence type="ECO:0000313" key="1">
    <source>
        <dbReference type="EMBL" id="EAZ79158.2"/>
    </source>
</evidence>
<protein>
    <submittedName>
        <fullName evidence="1">Uncharacterized protein</fullName>
    </submittedName>
</protein>
<evidence type="ECO:0000313" key="2">
    <source>
        <dbReference type="Proteomes" id="UP000003919"/>
    </source>
</evidence>
<dbReference type="HOGENOM" id="CLU_1934926_0_0_10"/>
<proteinExistence type="predicted"/>
<dbReference type="EMBL" id="AAXU02000001">
    <property type="protein sequence ID" value="EAZ79158.2"/>
    <property type="molecule type" value="Genomic_DNA"/>
</dbReference>
<reference evidence="1 2" key="1">
    <citation type="journal article" date="2011" name="J. Bacteriol.">
        <title>Complete genome sequence of Algoriphagus sp. PR1, bacterial prey of a colony-forming choanoflagellate.</title>
        <authorList>
            <person name="Alegado R.A."/>
            <person name="Ferriera S."/>
            <person name="Nusbaum C."/>
            <person name="Young S.K."/>
            <person name="Zeng Q."/>
            <person name="Imamovic A."/>
            <person name="Fairclough S.R."/>
            <person name="King N."/>
        </authorList>
    </citation>
    <scope>NUCLEOTIDE SEQUENCE [LARGE SCALE GENOMIC DNA]</scope>
    <source>
        <strain evidence="1 2">PR1</strain>
    </source>
</reference>
<dbReference type="OrthoDB" id="826573at2"/>
<organism evidence="1 2">
    <name type="scientific">Algoriphagus machipongonensis</name>
    <dbReference type="NCBI Taxonomy" id="388413"/>
    <lineage>
        <taxon>Bacteria</taxon>
        <taxon>Pseudomonadati</taxon>
        <taxon>Bacteroidota</taxon>
        <taxon>Cytophagia</taxon>
        <taxon>Cytophagales</taxon>
        <taxon>Cyclobacteriaceae</taxon>
        <taxon>Algoriphagus</taxon>
    </lineage>
</organism>
<comment type="caution">
    <text evidence="1">The sequence shown here is derived from an EMBL/GenBank/DDBJ whole genome shotgun (WGS) entry which is preliminary data.</text>
</comment>
<accession>A3I2V9</accession>
<dbReference type="Proteomes" id="UP000003919">
    <property type="component" value="Unassembled WGS sequence"/>
</dbReference>
<sequence length="133" mass="15100">MMRKYAPLYLGILVLAFMSIQTTYAQKIKLPSPDFKKDMMEAFSPSDIELSIDASKKEELKKSNGDFLDQVIKIAGSDSNDEEKKKSILSLGKKQSNAFSKILGENNAKKYKKSIKKKIRPFKTKYKLATLIL</sequence>
<dbReference type="eggNOG" id="ENOG502ZQZ9">
    <property type="taxonomic scope" value="Bacteria"/>
</dbReference>
<name>A3I2V9_9BACT</name>
<gene>
    <name evidence="1" type="ORF">ALPR1_13844</name>
</gene>